<gene>
    <name evidence="2" type="ORF">GALMADRAFT_1143285</name>
</gene>
<name>A0A067SIF1_GALM3</name>
<evidence type="ECO:0000256" key="1">
    <source>
        <dbReference type="SAM" id="MobiDB-lite"/>
    </source>
</evidence>
<reference evidence="3" key="1">
    <citation type="journal article" date="2014" name="Proc. Natl. Acad. Sci. U.S.A.">
        <title>Extensive sampling of basidiomycete genomes demonstrates inadequacy of the white-rot/brown-rot paradigm for wood decay fungi.</title>
        <authorList>
            <person name="Riley R."/>
            <person name="Salamov A.A."/>
            <person name="Brown D.W."/>
            <person name="Nagy L.G."/>
            <person name="Floudas D."/>
            <person name="Held B.W."/>
            <person name="Levasseur A."/>
            <person name="Lombard V."/>
            <person name="Morin E."/>
            <person name="Otillar R."/>
            <person name="Lindquist E.A."/>
            <person name="Sun H."/>
            <person name="LaButti K.M."/>
            <person name="Schmutz J."/>
            <person name="Jabbour D."/>
            <person name="Luo H."/>
            <person name="Baker S.E."/>
            <person name="Pisabarro A.G."/>
            <person name="Walton J.D."/>
            <person name="Blanchette R.A."/>
            <person name="Henrissat B."/>
            <person name="Martin F."/>
            <person name="Cullen D."/>
            <person name="Hibbett D.S."/>
            <person name="Grigoriev I.V."/>
        </authorList>
    </citation>
    <scope>NUCLEOTIDE SEQUENCE [LARGE SCALE GENOMIC DNA]</scope>
    <source>
        <strain evidence="3">CBS 339.88</strain>
    </source>
</reference>
<dbReference type="OrthoDB" id="3191896at2759"/>
<dbReference type="HOGENOM" id="CLU_093915_0_0_1"/>
<keyword evidence="3" id="KW-1185">Reference proteome</keyword>
<dbReference type="STRING" id="685588.A0A067SIF1"/>
<dbReference type="AlphaFoldDB" id="A0A067SIF1"/>
<organism evidence="2 3">
    <name type="scientific">Galerina marginata (strain CBS 339.88)</name>
    <dbReference type="NCBI Taxonomy" id="685588"/>
    <lineage>
        <taxon>Eukaryota</taxon>
        <taxon>Fungi</taxon>
        <taxon>Dikarya</taxon>
        <taxon>Basidiomycota</taxon>
        <taxon>Agaricomycotina</taxon>
        <taxon>Agaricomycetes</taxon>
        <taxon>Agaricomycetidae</taxon>
        <taxon>Agaricales</taxon>
        <taxon>Agaricineae</taxon>
        <taxon>Strophariaceae</taxon>
        <taxon>Galerina</taxon>
    </lineage>
</organism>
<feature type="compositionally biased region" description="Basic and acidic residues" evidence="1">
    <location>
        <begin position="18"/>
        <end position="28"/>
    </location>
</feature>
<dbReference type="EMBL" id="KL142422">
    <property type="protein sequence ID" value="KDR66533.1"/>
    <property type="molecule type" value="Genomic_DNA"/>
</dbReference>
<accession>A0A067SIF1</accession>
<feature type="region of interest" description="Disordered" evidence="1">
    <location>
        <begin position="18"/>
        <end position="42"/>
    </location>
</feature>
<protein>
    <submittedName>
        <fullName evidence="2">Uncharacterized protein</fullName>
    </submittedName>
</protein>
<sequence>MEGCPESLEMIFQKLEEESEQRAEEHLNTKTPGLEVNGEPIENSGLSISAKKVRERRRGSVSISRIGQLPISEEDVVSSNSIPSSPTLLNIASKSPFYQSQIANDSTTSIASGASAFSNDHAHTEDDSHVTQMQHIVGKASISAKMFPRRLSRSQSAGVIPTMGTISTDPPVIIDVIVQEATVKSSPEPDDMEGGMVTKSRRANVSVHASGTLRHQSSRSTIPRVTLSNTSSWFAKAKSFTQKFKRKRKSSISGLLSYS</sequence>
<evidence type="ECO:0000313" key="2">
    <source>
        <dbReference type="EMBL" id="KDR66533.1"/>
    </source>
</evidence>
<evidence type="ECO:0000313" key="3">
    <source>
        <dbReference type="Proteomes" id="UP000027222"/>
    </source>
</evidence>
<dbReference type="Proteomes" id="UP000027222">
    <property type="component" value="Unassembled WGS sequence"/>
</dbReference>
<proteinExistence type="predicted"/>